<gene>
    <name evidence="12" type="ORF">SAMN04488010_1052</name>
</gene>
<dbReference type="Pfam" id="PF12833">
    <property type="entry name" value="HTH_18"/>
    <property type="match status" value="1"/>
</dbReference>
<evidence type="ECO:0000256" key="7">
    <source>
        <dbReference type="SAM" id="Phobius"/>
    </source>
</evidence>
<evidence type="ECO:0000256" key="8">
    <source>
        <dbReference type="SAM" id="SignalP"/>
    </source>
</evidence>
<feature type="chain" id="PRO_5011751298" description="histidine kinase" evidence="8">
    <location>
        <begin position="19"/>
        <end position="967"/>
    </location>
</feature>
<dbReference type="InterPro" id="IPR003594">
    <property type="entry name" value="HATPase_dom"/>
</dbReference>
<evidence type="ECO:0000256" key="6">
    <source>
        <dbReference type="PROSITE-ProRule" id="PRU00169"/>
    </source>
</evidence>
<dbReference type="Pfam" id="PF00512">
    <property type="entry name" value="HisKA"/>
    <property type="match status" value="1"/>
</dbReference>
<evidence type="ECO:0000256" key="5">
    <source>
        <dbReference type="ARBA" id="ARBA00023163"/>
    </source>
</evidence>
<dbReference type="Gene3D" id="1.25.40.10">
    <property type="entry name" value="Tetratricopeptide repeat domain"/>
    <property type="match status" value="1"/>
</dbReference>
<accession>A0A1I6I308</accession>
<dbReference type="InterPro" id="IPR018060">
    <property type="entry name" value="HTH_AraC"/>
</dbReference>
<dbReference type="Proteomes" id="UP000199462">
    <property type="component" value="Unassembled WGS sequence"/>
</dbReference>
<dbReference type="SMART" id="SM00387">
    <property type="entry name" value="HATPase_c"/>
    <property type="match status" value="1"/>
</dbReference>
<dbReference type="InterPro" id="IPR011990">
    <property type="entry name" value="TPR-like_helical_dom_sf"/>
</dbReference>
<dbReference type="STRING" id="440514.SAMN04488010_1052"/>
<dbReference type="PANTHER" id="PTHR43547">
    <property type="entry name" value="TWO-COMPONENT HISTIDINE KINASE"/>
    <property type="match status" value="1"/>
</dbReference>
<keyword evidence="12" id="KW-0808">Transferase</keyword>
<protein>
    <recommendedName>
        <fullName evidence="2">histidine kinase</fullName>
        <ecNumber evidence="2">2.7.13.3</ecNumber>
    </recommendedName>
</protein>
<dbReference type="PRINTS" id="PR00344">
    <property type="entry name" value="BCTRLSENSOR"/>
</dbReference>
<dbReference type="GO" id="GO:0043565">
    <property type="term" value="F:sequence-specific DNA binding"/>
    <property type="evidence" value="ECO:0007669"/>
    <property type="project" value="InterPro"/>
</dbReference>
<keyword evidence="7" id="KW-1133">Transmembrane helix</keyword>
<dbReference type="EMBL" id="FOYX01000001">
    <property type="protein sequence ID" value="SFR61116.1"/>
    <property type="molecule type" value="Genomic_DNA"/>
</dbReference>
<dbReference type="InterPro" id="IPR036890">
    <property type="entry name" value="HATPase_C_sf"/>
</dbReference>
<dbReference type="Pfam" id="PF00072">
    <property type="entry name" value="Response_reg"/>
    <property type="match status" value="1"/>
</dbReference>
<keyword evidence="3 6" id="KW-0597">Phosphoprotein</keyword>
<dbReference type="CDD" id="cd17574">
    <property type="entry name" value="REC_OmpR"/>
    <property type="match status" value="1"/>
</dbReference>
<evidence type="ECO:0000259" key="9">
    <source>
        <dbReference type="PROSITE" id="PS01124"/>
    </source>
</evidence>
<dbReference type="InterPro" id="IPR036097">
    <property type="entry name" value="HisK_dim/P_sf"/>
</dbReference>
<dbReference type="Gene3D" id="3.40.50.2300">
    <property type="match status" value="1"/>
</dbReference>
<dbReference type="SUPFAM" id="SSF52172">
    <property type="entry name" value="CheY-like"/>
    <property type="match status" value="1"/>
</dbReference>
<dbReference type="InterPro" id="IPR011006">
    <property type="entry name" value="CheY-like_superfamily"/>
</dbReference>
<keyword evidence="13" id="KW-1185">Reference proteome</keyword>
<keyword evidence="7" id="KW-0472">Membrane</keyword>
<dbReference type="InterPro" id="IPR003661">
    <property type="entry name" value="HisK_dim/P_dom"/>
</dbReference>
<proteinExistence type="predicted"/>
<reference evidence="13" key="1">
    <citation type="submission" date="2016-10" db="EMBL/GenBank/DDBJ databases">
        <authorList>
            <person name="Varghese N."/>
            <person name="Submissions S."/>
        </authorList>
    </citation>
    <scope>NUCLEOTIDE SEQUENCE [LARGE SCALE GENOMIC DNA]</scope>
    <source>
        <strain evidence="13">DSM 19891</strain>
    </source>
</reference>
<dbReference type="Gene3D" id="1.10.287.130">
    <property type="match status" value="1"/>
</dbReference>
<evidence type="ECO:0000256" key="2">
    <source>
        <dbReference type="ARBA" id="ARBA00012438"/>
    </source>
</evidence>
<keyword evidence="12" id="KW-0418">Kinase</keyword>
<keyword evidence="8" id="KW-0732">Signal</keyword>
<evidence type="ECO:0000256" key="3">
    <source>
        <dbReference type="ARBA" id="ARBA00022553"/>
    </source>
</evidence>
<dbReference type="Pfam" id="PF02518">
    <property type="entry name" value="HATPase_c"/>
    <property type="match status" value="1"/>
</dbReference>
<dbReference type="SUPFAM" id="SSF48452">
    <property type="entry name" value="TPR-like"/>
    <property type="match status" value="2"/>
</dbReference>
<dbReference type="FunFam" id="1.10.287.130:FF:000045">
    <property type="entry name" value="Two-component system sensor histidine kinase/response regulator"/>
    <property type="match status" value="1"/>
</dbReference>
<dbReference type="Gene3D" id="3.30.565.10">
    <property type="entry name" value="Histidine kinase-like ATPase, C-terminal domain"/>
    <property type="match status" value="1"/>
</dbReference>
<keyword evidence="5" id="KW-0804">Transcription</keyword>
<dbReference type="InterPro" id="IPR005467">
    <property type="entry name" value="His_kinase_dom"/>
</dbReference>
<evidence type="ECO:0000313" key="12">
    <source>
        <dbReference type="EMBL" id="SFR61116.1"/>
    </source>
</evidence>
<dbReference type="PROSITE" id="PS50110">
    <property type="entry name" value="RESPONSE_REGULATORY"/>
    <property type="match status" value="1"/>
</dbReference>
<dbReference type="GO" id="GO:0003700">
    <property type="term" value="F:DNA-binding transcription factor activity"/>
    <property type="evidence" value="ECO:0007669"/>
    <property type="project" value="InterPro"/>
</dbReference>
<dbReference type="SMART" id="SM00342">
    <property type="entry name" value="HTH_ARAC"/>
    <property type="match status" value="1"/>
</dbReference>
<evidence type="ECO:0000259" key="11">
    <source>
        <dbReference type="PROSITE" id="PS50110"/>
    </source>
</evidence>
<dbReference type="PROSITE" id="PS01124">
    <property type="entry name" value="HTH_ARAC_FAMILY_2"/>
    <property type="match status" value="1"/>
</dbReference>
<dbReference type="SUPFAM" id="SSF55874">
    <property type="entry name" value="ATPase domain of HSP90 chaperone/DNA topoisomerase II/histidine kinase"/>
    <property type="match status" value="1"/>
</dbReference>
<dbReference type="AlphaFoldDB" id="A0A1I6I308"/>
<keyword evidence="7" id="KW-0812">Transmembrane</keyword>
<evidence type="ECO:0000256" key="1">
    <source>
        <dbReference type="ARBA" id="ARBA00000085"/>
    </source>
</evidence>
<dbReference type="Gene3D" id="1.10.10.60">
    <property type="entry name" value="Homeodomain-like"/>
    <property type="match status" value="1"/>
</dbReference>
<feature type="transmembrane region" description="Helical" evidence="7">
    <location>
        <begin position="420"/>
        <end position="439"/>
    </location>
</feature>
<feature type="domain" description="Response regulatory" evidence="11">
    <location>
        <begin position="715"/>
        <end position="830"/>
    </location>
</feature>
<evidence type="ECO:0000313" key="13">
    <source>
        <dbReference type="Proteomes" id="UP000199462"/>
    </source>
</evidence>
<dbReference type="EC" id="2.7.13.3" evidence="2"/>
<feature type="domain" description="Histidine kinase" evidence="10">
    <location>
        <begin position="462"/>
        <end position="675"/>
    </location>
</feature>
<comment type="catalytic activity">
    <reaction evidence="1">
        <text>ATP + protein L-histidine = ADP + protein N-phospho-L-histidine.</text>
        <dbReference type="EC" id="2.7.13.3"/>
    </reaction>
</comment>
<dbReference type="InterPro" id="IPR004358">
    <property type="entry name" value="Sig_transdc_His_kin-like_C"/>
</dbReference>
<name>A0A1I6I308_9FLAO</name>
<dbReference type="SUPFAM" id="SSF47384">
    <property type="entry name" value="Homodimeric domain of signal transducing histidine kinase"/>
    <property type="match status" value="1"/>
</dbReference>
<dbReference type="InterPro" id="IPR009057">
    <property type="entry name" value="Homeodomain-like_sf"/>
</dbReference>
<dbReference type="GO" id="GO:0000155">
    <property type="term" value="F:phosphorelay sensor kinase activity"/>
    <property type="evidence" value="ECO:0007669"/>
    <property type="project" value="InterPro"/>
</dbReference>
<organism evidence="12 13">
    <name type="scientific">Maribacter stanieri</name>
    <dbReference type="NCBI Taxonomy" id="440514"/>
    <lineage>
        <taxon>Bacteria</taxon>
        <taxon>Pseudomonadati</taxon>
        <taxon>Bacteroidota</taxon>
        <taxon>Flavobacteriia</taxon>
        <taxon>Flavobacteriales</taxon>
        <taxon>Flavobacteriaceae</taxon>
        <taxon>Maribacter</taxon>
    </lineage>
</organism>
<dbReference type="SUPFAM" id="SSF46689">
    <property type="entry name" value="Homeodomain-like"/>
    <property type="match status" value="1"/>
</dbReference>
<feature type="domain" description="HTH araC/xylS-type" evidence="9">
    <location>
        <begin position="862"/>
        <end position="961"/>
    </location>
</feature>
<dbReference type="CDD" id="cd00082">
    <property type="entry name" value="HisKA"/>
    <property type="match status" value="1"/>
</dbReference>
<dbReference type="InterPro" id="IPR001789">
    <property type="entry name" value="Sig_transdc_resp-reg_receiver"/>
</dbReference>
<feature type="signal peptide" evidence="8">
    <location>
        <begin position="1"/>
        <end position="18"/>
    </location>
</feature>
<dbReference type="PANTHER" id="PTHR43547:SF2">
    <property type="entry name" value="HYBRID SIGNAL TRANSDUCTION HISTIDINE KINASE C"/>
    <property type="match status" value="1"/>
</dbReference>
<dbReference type="RefSeq" id="WP_091901935.1">
    <property type="nucleotide sequence ID" value="NZ_FOYX01000001.1"/>
</dbReference>
<evidence type="ECO:0000256" key="4">
    <source>
        <dbReference type="ARBA" id="ARBA00023015"/>
    </source>
</evidence>
<dbReference type="SMART" id="SM00448">
    <property type="entry name" value="REC"/>
    <property type="match status" value="1"/>
</dbReference>
<dbReference type="PROSITE" id="PS50109">
    <property type="entry name" value="HIS_KIN"/>
    <property type="match status" value="1"/>
</dbReference>
<dbReference type="SMART" id="SM00388">
    <property type="entry name" value="HisKA"/>
    <property type="match status" value="1"/>
</dbReference>
<keyword evidence="4" id="KW-0805">Transcription regulation</keyword>
<sequence>MRKLLIILIFFCSLVSYGQNSNNYTVNHKNFKDLIFKNPDSALHYVKKLKIEKDATNSFFPSYYYHQDLGQYYFFVSQLDSSEHHYKKAYDISSLQGNDSLAINSNIWLANHEYFKGEMEKSLLRYEVILALSKKVDYLEGIASAYSMFASAEPDLSKKMNLYLKIDSLYTTNNIQTSLLARVKGYMAEIYLDAKGNNDLAKNYIEQCIAISKEVDYPPGEYEANRLLVKLAVQENNFDVAIQLYEQLLTQGNNIGDPTAIVVATIGLAKMHFKKKEYAKTEKYLTNVSYLIEKPQASTLAGVVHLHWAELFIALNEPKEALFHLEKARLHPDVTDRLGFKTELNRVEIKYYDLVKDYANAYRTKLAYDEQVEYLNQQENANGFILNQQLRFKEQQQQEVALLKAQYELTDMLQKAQRNFLFGIIAFTSLVALLVFVLYRNRIKVNRKLQEVDALKTDFFTNISHEFRTPLNLISAPIQEALTNTKLSNDQRNHLEIAQKSTVRLSSLVDQLLELSKIDSGNRKLRIQQGYATQLISAWSESFSFLALQKNIAFKLQISDTDKLCWFDHNAVENIVINLLGNAIKYTPERGTILLSSKIVQNNLKITIKNTGNGISTIQMKTIFNRFYQTSDHNEGIGIGLSLVKELTELHGGKINVSSDKLNWTLFDVSLCIDKKKLKNIEVIKSIEPRHSKVTTITESKTTQEEILPKNDLPILLIVEDNKDVRTFLHNTFKNMYYIIQASDGEEGIQIALNKIPDIIISDLMMPKKDGLELTKTLKNDERTSHIPIILLTAKAGEDNELTGIEFGADDYITKPFNQKILERKTASLVALRKKLQSRYSQEIILRPKEIAISSVDEKFLSKLQKILDNKLIDPAFNAADFSAAIHMSRMQLHRKLKALTGLSTTEFIRSQRLKLATQMLKKPGINISEVGYSVGFNNHAYFSKCFKEVYHCTPSEYIASHNTKIQ</sequence>
<evidence type="ECO:0000259" key="10">
    <source>
        <dbReference type="PROSITE" id="PS50109"/>
    </source>
</evidence>
<feature type="modified residue" description="4-aspartylphosphate" evidence="6">
    <location>
        <position position="763"/>
    </location>
</feature>